<keyword evidence="1" id="KW-0472">Membrane</keyword>
<sequence length="40" mass="4484">MLGSAYISTAYKDVFVFLILILVLIFRPRGLLGEKVAEKV</sequence>
<protein>
    <submittedName>
        <fullName evidence="2">Uncharacterized protein</fullName>
    </submittedName>
</protein>
<reference evidence="2" key="1">
    <citation type="journal article" date="2014" name="Front. Microbiol.">
        <title>High frequency of phylogenetically diverse reductive dehalogenase-homologous genes in deep subseafloor sedimentary metagenomes.</title>
        <authorList>
            <person name="Kawai M."/>
            <person name="Futagami T."/>
            <person name="Toyoda A."/>
            <person name="Takaki Y."/>
            <person name="Nishi S."/>
            <person name="Hori S."/>
            <person name="Arai W."/>
            <person name="Tsubouchi T."/>
            <person name="Morono Y."/>
            <person name="Uchiyama I."/>
            <person name="Ito T."/>
            <person name="Fujiyama A."/>
            <person name="Inagaki F."/>
            <person name="Takami H."/>
        </authorList>
    </citation>
    <scope>NUCLEOTIDE SEQUENCE</scope>
    <source>
        <strain evidence="2">Expedition CK06-06</strain>
    </source>
</reference>
<keyword evidence="1" id="KW-0812">Transmembrane</keyword>
<accession>X1M0H0</accession>
<dbReference type="EMBL" id="BARV01003775">
    <property type="protein sequence ID" value="GAI11546.1"/>
    <property type="molecule type" value="Genomic_DNA"/>
</dbReference>
<dbReference type="AlphaFoldDB" id="X1M0H0"/>
<comment type="caution">
    <text evidence="2">The sequence shown here is derived from an EMBL/GenBank/DDBJ whole genome shotgun (WGS) entry which is preliminary data.</text>
</comment>
<feature type="transmembrane region" description="Helical" evidence="1">
    <location>
        <begin position="6"/>
        <end position="26"/>
    </location>
</feature>
<gene>
    <name evidence="2" type="ORF">S06H3_08815</name>
</gene>
<evidence type="ECO:0000256" key="1">
    <source>
        <dbReference type="SAM" id="Phobius"/>
    </source>
</evidence>
<name>X1M0H0_9ZZZZ</name>
<proteinExistence type="predicted"/>
<keyword evidence="1" id="KW-1133">Transmembrane helix</keyword>
<evidence type="ECO:0000313" key="2">
    <source>
        <dbReference type="EMBL" id="GAI11546.1"/>
    </source>
</evidence>
<organism evidence="2">
    <name type="scientific">marine sediment metagenome</name>
    <dbReference type="NCBI Taxonomy" id="412755"/>
    <lineage>
        <taxon>unclassified sequences</taxon>
        <taxon>metagenomes</taxon>
        <taxon>ecological metagenomes</taxon>
    </lineage>
</organism>